<evidence type="ECO:0000313" key="3">
    <source>
        <dbReference type="Proteomes" id="UP000663608"/>
    </source>
</evidence>
<sequence length="134" mass="15729">MKKSRKKLRIMNLKNMLLILSLLATLVNYFYLFYFNSFELSPGFWALIIWIIVVIIGGIIYTLGRKSVIKHDDLTSEFKEQIRKVDESNGYTTYLTYAIILGNLPCWYFQQSSAIMYLPLVILALAFLPWKKFL</sequence>
<accession>A0AA45QQP8</accession>
<name>A0AA45QQP8_9LACT</name>
<feature type="transmembrane region" description="Helical" evidence="1">
    <location>
        <begin position="44"/>
        <end position="64"/>
    </location>
</feature>
<dbReference type="KEGG" id="lti:JW886_05780"/>
<keyword evidence="1" id="KW-0812">Transmembrane</keyword>
<feature type="transmembrane region" description="Helical" evidence="1">
    <location>
        <begin position="114"/>
        <end position="130"/>
    </location>
</feature>
<feature type="transmembrane region" description="Helical" evidence="1">
    <location>
        <begin position="91"/>
        <end position="108"/>
    </location>
</feature>
<reference evidence="2 3" key="1">
    <citation type="submission" date="2021-02" db="EMBL/GenBank/DDBJ databases">
        <title>Complete genome sequence of Lactococcus lactis strain K_LL004.</title>
        <authorList>
            <person name="Kim H.B."/>
        </authorList>
    </citation>
    <scope>NUCLEOTIDE SEQUENCE [LARGE SCALE GENOMIC DNA]</scope>
    <source>
        <strain evidence="2 3">K_LL004</strain>
    </source>
</reference>
<dbReference type="RefSeq" id="WP_205871541.1">
    <property type="nucleotide sequence ID" value="NZ_CP070872.1"/>
</dbReference>
<dbReference type="Proteomes" id="UP000663608">
    <property type="component" value="Chromosome"/>
</dbReference>
<gene>
    <name evidence="2" type="ORF">JW886_05780</name>
</gene>
<organism evidence="2 3">
    <name type="scientific">Lactococcus taiwanensis</name>
    <dbReference type="NCBI Taxonomy" id="1151742"/>
    <lineage>
        <taxon>Bacteria</taxon>
        <taxon>Bacillati</taxon>
        <taxon>Bacillota</taxon>
        <taxon>Bacilli</taxon>
        <taxon>Lactobacillales</taxon>
        <taxon>Streptococcaceae</taxon>
        <taxon>Lactococcus</taxon>
    </lineage>
</organism>
<dbReference type="AlphaFoldDB" id="A0AA45QQP8"/>
<evidence type="ECO:0000256" key="1">
    <source>
        <dbReference type="SAM" id="Phobius"/>
    </source>
</evidence>
<keyword evidence="3" id="KW-1185">Reference proteome</keyword>
<evidence type="ECO:0000313" key="2">
    <source>
        <dbReference type="EMBL" id="QSE75987.1"/>
    </source>
</evidence>
<keyword evidence="1" id="KW-1133">Transmembrane helix</keyword>
<feature type="transmembrane region" description="Helical" evidence="1">
    <location>
        <begin position="12"/>
        <end position="32"/>
    </location>
</feature>
<dbReference type="EMBL" id="CP070872">
    <property type="protein sequence ID" value="QSE75987.1"/>
    <property type="molecule type" value="Genomic_DNA"/>
</dbReference>
<proteinExistence type="predicted"/>
<keyword evidence="1" id="KW-0472">Membrane</keyword>
<protein>
    <submittedName>
        <fullName evidence="2">Uncharacterized protein</fullName>
    </submittedName>
</protein>